<dbReference type="GO" id="GO:0006888">
    <property type="term" value="P:endoplasmic reticulum to Golgi vesicle-mediated transport"/>
    <property type="evidence" value="ECO:0007669"/>
    <property type="project" value="TreeGrafter"/>
</dbReference>
<dbReference type="InterPro" id="IPR035969">
    <property type="entry name" value="Rab-GAP_TBC_sf"/>
</dbReference>
<dbReference type="PANTHER" id="PTHR20913:SF7">
    <property type="entry name" value="RE60063P"/>
    <property type="match status" value="1"/>
</dbReference>
<proteinExistence type="predicted"/>
<keyword evidence="3" id="KW-0472">Membrane</keyword>
<dbReference type="Pfam" id="PF00566">
    <property type="entry name" value="RabGAP-TBC"/>
    <property type="match status" value="1"/>
</dbReference>
<evidence type="ECO:0000256" key="1">
    <source>
        <dbReference type="ARBA" id="ARBA00022468"/>
    </source>
</evidence>
<accession>A0A383V4F4</accession>
<feature type="compositionally biased region" description="Low complexity" evidence="2">
    <location>
        <begin position="111"/>
        <end position="123"/>
    </location>
</feature>
<dbReference type="PROSITE" id="PS50086">
    <property type="entry name" value="TBC_RABGAP"/>
    <property type="match status" value="1"/>
</dbReference>
<feature type="domain" description="Rab-GAP TBC" evidence="4">
    <location>
        <begin position="50"/>
        <end position="302"/>
    </location>
</feature>
<evidence type="ECO:0000256" key="3">
    <source>
        <dbReference type="SAM" id="Phobius"/>
    </source>
</evidence>
<dbReference type="InterPro" id="IPR000195">
    <property type="entry name" value="Rab-GAP-TBC_dom"/>
</dbReference>
<evidence type="ECO:0000256" key="2">
    <source>
        <dbReference type="SAM" id="MobiDB-lite"/>
    </source>
</evidence>
<feature type="region of interest" description="Disordered" evidence="2">
    <location>
        <begin position="111"/>
        <end position="130"/>
    </location>
</feature>
<organism evidence="5 6">
    <name type="scientific">Tetradesmus obliquus</name>
    <name type="common">Green alga</name>
    <name type="synonym">Acutodesmus obliquus</name>
    <dbReference type="NCBI Taxonomy" id="3088"/>
    <lineage>
        <taxon>Eukaryota</taxon>
        <taxon>Viridiplantae</taxon>
        <taxon>Chlorophyta</taxon>
        <taxon>core chlorophytes</taxon>
        <taxon>Chlorophyceae</taxon>
        <taxon>CS clade</taxon>
        <taxon>Sphaeropleales</taxon>
        <taxon>Scenedesmaceae</taxon>
        <taxon>Tetradesmus</taxon>
    </lineage>
</organism>
<feature type="transmembrane region" description="Helical" evidence="3">
    <location>
        <begin position="427"/>
        <end position="449"/>
    </location>
</feature>
<evidence type="ECO:0000313" key="5">
    <source>
        <dbReference type="EMBL" id="SZX60488.1"/>
    </source>
</evidence>
<evidence type="ECO:0000259" key="4">
    <source>
        <dbReference type="PROSITE" id="PS50086"/>
    </source>
</evidence>
<dbReference type="InterPro" id="IPR045913">
    <property type="entry name" value="TBC20/Gyp8-like"/>
</dbReference>
<keyword evidence="3" id="KW-1133">Transmembrane helix</keyword>
<dbReference type="SMART" id="SM00164">
    <property type="entry name" value="TBC"/>
    <property type="match status" value="1"/>
</dbReference>
<keyword evidence="6" id="KW-1185">Reference proteome</keyword>
<keyword evidence="1" id="KW-0343">GTPase activation</keyword>
<dbReference type="STRING" id="3088.A0A383V4F4"/>
<sequence>MPPKKRRQKVQTATAAAKAHSQDTTRLINQALADGNDIAQLRKLAAVRGLVNTELRAKLWPRLLAGQEGFPTLPAAAAAATAAAGGASPVPHAAAHSHHISSGGLNRRLSISSPVAGGSNSSSSGGGSAAGQSEALEQYLEWAAGTHKDSNTVKVDVERSLHSFASFLSSEEREARREELARLLNAVVVKHEVGAVHYYQGLHDVAAVLLLVAGELPAFDLLCRLATGHLRDATRPSLDPVIELLGLMQLIVREADSELASFLEQQGLPPFYALSWYITWFSHDLSQFGEVCRLFDLFLATHPLMPLYVGAVAMHSQRSQLLAAEEMPMLHSKLVNLAITKRATADQLAVQAIELFKRAPPQQLIASHSLLLQQCVAPRVRLQGGVWQYPEPRTSGPGLWSQQRLQLLVQQMLRLPLPGTPAQRKKLVLASVTGVLGSIYVVAMCMLMARNGNASPLTMLYKL</sequence>
<name>A0A383V4F4_TETOB</name>
<dbReference type="Gene3D" id="1.10.472.80">
    <property type="entry name" value="Ypt/Rab-GAP domain of gyp1p, domain 3"/>
    <property type="match status" value="1"/>
</dbReference>
<evidence type="ECO:0000313" key="6">
    <source>
        <dbReference type="Proteomes" id="UP000256970"/>
    </source>
</evidence>
<keyword evidence="3" id="KW-0812">Transmembrane</keyword>
<dbReference type="Proteomes" id="UP000256970">
    <property type="component" value="Unassembled WGS sequence"/>
</dbReference>
<dbReference type="Gene3D" id="1.10.8.1310">
    <property type="match status" value="2"/>
</dbReference>
<protein>
    <recommendedName>
        <fullName evidence="4">Rab-GAP TBC domain-containing protein</fullName>
    </recommendedName>
</protein>
<dbReference type="GO" id="GO:0005789">
    <property type="term" value="C:endoplasmic reticulum membrane"/>
    <property type="evidence" value="ECO:0007669"/>
    <property type="project" value="TreeGrafter"/>
</dbReference>
<gene>
    <name evidence="5" type="ORF">BQ4739_LOCUS1030</name>
</gene>
<reference evidence="5 6" key="1">
    <citation type="submission" date="2016-10" db="EMBL/GenBank/DDBJ databases">
        <authorList>
            <person name="Cai Z."/>
        </authorList>
    </citation>
    <scope>NUCLEOTIDE SEQUENCE [LARGE SCALE GENOMIC DNA]</scope>
</reference>
<dbReference type="SUPFAM" id="SSF47923">
    <property type="entry name" value="Ypt/Rab-GAP domain of gyp1p"/>
    <property type="match status" value="2"/>
</dbReference>
<dbReference type="PANTHER" id="PTHR20913">
    <property type="entry name" value="TBC1 DOMAIN FAMILY MEMBER 20/GTPASE"/>
    <property type="match status" value="1"/>
</dbReference>
<dbReference type="EMBL" id="FNXT01000070">
    <property type="protein sequence ID" value="SZX60488.1"/>
    <property type="molecule type" value="Genomic_DNA"/>
</dbReference>
<dbReference type="GO" id="GO:0005096">
    <property type="term" value="F:GTPase activator activity"/>
    <property type="evidence" value="ECO:0007669"/>
    <property type="project" value="UniProtKB-KW"/>
</dbReference>
<dbReference type="AlphaFoldDB" id="A0A383V4F4"/>